<dbReference type="Pfam" id="PF13517">
    <property type="entry name" value="FG-GAP_3"/>
    <property type="match status" value="2"/>
</dbReference>
<dbReference type="PANTHER" id="PTHR46580:SF4">
    <property type="entry name" value="ATP_GTP-BINDING PROTEIN"/>
    <property type="match status" value="1"/>
</dbReference>
<comment type="caution">
    <text evidence="4">The sequence shown here is derived from an EMBL/GenBank/DDBJ whole genome shotgun (WGS) entry which is preliminary data.</text>
</comment>
<feature type="transmembrane region" description="Helical" evidence="3">
    <location>
        <begin position="164"/>
        <end position="186"/>
    </location>
</feature>
<evidence type="ECO:0000256" key="2">
    <source>
        <dbReference type="SAM" id="MobiDB-lite"/>
    </source>
</evidence>
<keyword evidence="5" id="KW-1185">Reference proteome</keyword>
<gene>
    <name evidence="4" type="ORF">XAT740_LOCUS6043</name>
</gene>
<dbReference type="InterPro" id="IPR028994">
    <property type="entry name" value="Integrin_alpha_N"/>
</dbReference>
<dbReference type="AlphaFoldDB" id="A0A813X9E1"/>
<accession>A0A813X9E1</accession>
<evidence type="ECO:0000313" key="5">
    <source>
        <dbReference type="Proteomes" id="UP000663828"/>
    </source>
</evidence>
<reference evidence="4" key="1">
    <citation type="submission" date="2021-02" db="EMBL/GenBank/DDBJ databases">
        <authorList>
            <person name="Nowell W R."/>
        </authorList>
    </citation>
    <scope>NUCLEOTIDE SEQUENCE</scope>
</reference>
<dbReference type="Proteomes" id="UP000663828">
    <property type="component" value="Unassembled WGS sequence"/>
</dbReference>
<dbReference type="SUPFAM" id="SSF69318">
    <property type="entry name" value="Integrin alpha N-terminal domain"/>
    <property type="match status" value="1"/>
</dbReference>
<dbReference type="Gene3D" id="2.130.10.130">
    <property type="entry name" value="Integrin alpha, N-terminal"/>
    <property type="match status" value="2"/>
</dbReference>
<evidence type="ECO:0000256" key="1">
    <source>
        <dbReference type="ARBA" id="ARBA00022729"/>
    </source>
</evidence>
<feature type="region of interest" description="Disordered" evidence="2">
    <location>
        <begin position="128"/>
        <end position="149"/>
    </location>
</feature>
<dbReference type="PANTHER" id="PTHR46580">
    <property type="entry name" value="SENSOR KINASE-RELATED"/>
    <property type="match status" value="1"/>
</dbReference>
<dbReference type="InterPro" id="IPR013517">
    <property type="entry name" value="FG-GAP"/>
</dbReference>
<proteinExistence type="predicted"/>
<keyword evidence="3" id="KW-1133">Transmembrane helix</keyword>
<keyword evidence="3" id="KW-0812">Transmembrane</keyword>
<sequence>MQVYYETISSGKKMLYINDLNTHRRLCHSDVLVLTFCNRNITVAFYDPFKRFSMKQCRISRYAFKLVVTTIKQTNENFKRVERFNIFSIIAAILGLQGGLSIVLKWICPKLIQIGFWMHNKRKNPANSIGATDSVPDSSHVNSNSGENKTTPTNSIYHRLFIKVTFTIILLLCISGSFVLFSVQYIRRDSLPTTSIDISSNSTVMPMSSTTSGSLRDLAIVADVNNDSRVDLILVCTDSHTINVLLSNGDGTFQTPIASLFKLFGVIGIHVGDINNDTRLDLVLMVSVNNTGMLSIVSIFGNNGTGNFSLQSNLFTGRRSSSGKILLANFDGDNHLDIAVMDRYAAHIHVFFGSNQGSFPLHQWFFTSINVERRNIVHGNFRRGNQSDIVFLRSWANTIFTSYRYSNGSFHARERIVLESELWLESAVVSDLNGDNYPDIVVTSHFSYMIRSFLGDENGNFRAHTIYLNEFGGVEVWTDVKDFNNDNCQDIIIVTDKLQTIDIFLNTCHCFT</sequence>
<evidence type="ECO:0000256" key="3">
    <source>
        <dbReference type="SAM" id="Phobius"/>
    </source>
</evidence>
<keyword evidence="1" id="KW-0732">Signal</keyword>
<protein>
    <submittedName>
        <fullName evidence="4">Uncharacterized protein</fullName>
    </submittedName>
</protein>
<evidence type="ECO:0000313" key="4">
    <source>
        <dbReference type="EMBL" id="CAF0862078.1"/>
    </source>
</evidence>
<dbReference type="EMBL" id="CAJNOR010000270">
    <property type="protein sequence ID" value="CAF0862078.1"/>
    <property type="molecule type" value="Genomic_DNA"/>
</dbReference>
<keyword evidence="3" id="KW-0472">Membrane</keyword>
<name>A0A813X9E1_ADIRI</name>
<organism evidence="4 5">
    <name type="scientific">Adineta ricciae</name>
    <name type="common">Rotifer</name>
    <dbReference type="NCBI Taxonomy" id="249248"/>
    <lineage>
        <taxon>Eukaryota</taxon>
        <taxon>Metazoa</taxon>
        <taxon>Spiralia</taxon>
        <taxon>Gnathifera</taxon>
        <taxon>Rotifera</taxon>
        <taxon>Eurotatoria</taxon>
        <taxon>Bdelloidea</taxon>
        <taxon>Adinetida</taxon>
        <taxon>Adinetidae</taxon>
        <taxon>Adineta</taxon>
    </lineage>
</organism>
<feature type="transmembrane region" description="Helical" evidence="3">
    <location>
        <begin position="86"/>
        <end position="108"/>
    </location>
</feature>